<feature type="non-terminal residue" evidence="2">
    <location>
        <position position="1"/>
    </location>
</feature>
<dbReference type="EMBL" id="BDIP01000751">
    <property type="protein sequence ID" value="GIQ82600.1"/>
    <property type="molecule type" value="Genomic_DNA"/>
</dbReference>
<reference evidence="2 3" key="1">
    <citation type="journal article" date="2018" name="PLoS ONE">
        <title>The draft genome of Kipferlia bialata reveals reductive genome evolution in fornicate parasites.</title>
        <authorList>
            <person name="Tanifuji G."/>
            <person name="Takabayashi S."/>
            <person name="Kume K."/>
            <person name="Takagi M."/>
            <person name="Nakayama T."/>
            <person name="Kamikawa R."/>
            <person name="Inagaki Y."/>
            <person name="Hashimoto T."/>
        </authorList>
    </citation>
    <scope>NUCLEOTIDE SEQUENCE [LARGE SCALE GENOMIC DNA]</scope>
    <source>
        <strain evidence="2">NY0173</strain>
    </source>
</reference>
<feature type="compositionally biased region" description="Basic and acidic residues" evidence="1">
    <location>
        <begin position="1"/>
        <end position="25"/>
    </location>
</feature>
<proteinExistence type="predicted"/>
<dbReference type="AlphaFoldDB" id="A0A9K3CUY9"/>
<evidence type="ECO:0000313" key="2">
    <source>
        <dbReference type="EMBL" id="GIQ82600.1"/>
    </source>
</evidence>
<dbReference type="Proteomes" id="UP000265618">
    <property type="component" value="Unassembled WGS sequence"/>
</dbReference>
<comment type="caution">
    <text evidence="2">The sequence shown here is derived from an EMBL/GenBank/DDBJ whole genome shotgun (WGS) entry which is preliminary data.</text>
</comment>
<organism evidence="2 3">
    <name type="scientific">Kipferlia bialata</name>
    <dbReference type="NCBI Taxonomy" id="797122"/>
    <lineage>
        <taxon>Eukaryota</taxon>
        <taxon>Metamonada</taxon>
        <taxon>Carpediemonas-like organisms</taxon>
        <taxon>Kipferlia</taxon>
    </lineage>
</organism>
<keyword evidence="3" id="KW-1185">Reference proteome</keyword>
<sequence length="113" mass="12774">MSVLRLMREREREREKTDEQEDVPKYTDYSPEEVQAGMLDAAVFTATEPISALMAAFLSHGTNPLIPLNTDEVDYIQQLLAHPNVLEVANHLTNGDECRVIAYRSIQLGLTEE</sequence>
<name>A0A9K3CUY9_9EUKA</name>
<evidence type="ECO:0000256" key="1">
    <source>
        <dbReference type="SAM" id="MobiDB-lite"/>
    </source>
</evidence>
<evidence type="ECO:0000313" key="3">
    <source>
        <dbReference type="Proteomes" id="UP000265618"/>
    </source>
</evidence>
<gene>
    <name evidence="2" type="ORF">KIPB_003764</name>
</gene>
<accession>A0A9K3CUY9</accession>
<feature type="region of interest" description="Disordered" evidence="1">
    <location>
        <begin position="1"/>
        <end position="30"/>
    </location>
</feature>
<protein>
    <submittedName>
        <fullName evidence="2">Uncharacterized protein</fullName>
    </submittedName>
</protein>